<proteinExistence type="predicted"/>
<accession>A0A1T3P4W7</accession>
<dbReference type="Proteomes" id="UP000190037">
    <property type="component" value="Unassembled WGS sequence"/>
</dbReference>
<dbReference type="STRING" id="159449.B4N89_27345"/>
<name>A0A1T3P4W7_9ACTN</name>
<gene>
    <name evidence="1" type="ORF">B4N89_27345</name>
</gene>
<keyword evidence="2" id="KW-1185">Reference proteome</keyword>
<dbReference type="EMBL" id="MWQN01000001">
    <property type="protein sequence ID" value="OPC84147.1"/>
    <property type="molecule type" value="Genomic_DNA"/>
</dbReference>
<dbReference type="OrthoDB" id="4164350at2"/>
<reference evidence="1 2" key="1">
    <citation type="submission" date="2017-03" db="EMBL/GenBank/DDBJ databases">
        <title>Draft genome sequence of Streptomyces scabrisporus NF3, endophyte isolated from Amphipterygium adstringens.</title>
        <authorList>
            <person name="Vazquez M."/>
            <person name="Ceapa C.D."/>
            <person name="Rodriguez Luna D."/>
            <person name="Sanchez Esquivel S."/>
        </authorList>
    </citation>
    <scope>NUCLEOTIDE SEQUENCE [LARGE SCALE GENOMIC DNA]</scope>
    <source>
        <strain evidence="1 2">NF3</strain>
    </source>
</reference>
<protein>
    <submittedName>
        <fullName evidence="1">Uncharacterized protein</fullName>
    </submittedName>
</protein>
<evidence type="ECO:0000313" key="1">
    <source>
        <dbReference type="EMBL" id="OPC84147.1"/>
    </source>
</evidence>
<sequence length="230" mass="25645">MNECPTPDKARFATLEAAQSFAIRKFLSLGIMLRPYGDCSCEWYHLTSQGSDELTPTETELAREYARLRDLDPPAFVTLVRDDALGRTSKSTAAALRTPGLLERWRAALKELKTDIHAQIEQSRAQEHPGSRDWRNRIAHLQRRLAVRSAETNSLAVAFSTQGTPATSDAEPSRATCGERAVERLVAAHRAEFDRLVHEEYTAAGLSIPQNLLRRDTFLLDATPRTEAAS</sequence>
<evidence type="ECO:0000313" key="2">
    <source>
        <dbReference type="Proteomes" id="UP000190037"/>
    </source>
</evidence>
<comment type="caution">
    <text evidence="1">The sequence shown here is derived from an EMBL/GenBank/DDBJ whole genome shotgun (WGS) entry which is preliminary data.</text>
</comment>
<organism evidence="1 2">
    <name type="scientific">Embleya scabrispora</name>
    <dbReference type="NCBI Taxonomy" id="159449"/>
    <lineage>
        <taxon>Bacteria</taxon>
        <taxon>Bacillati</taxon>
        <taxon>Actinomycetota</taxon>
        <taxon>Actinomycetes</taxon>
        <taxon>Kitasatosporales</taxon>
        <taxon>Streptomycetaceae</taxon>
        <taxon>Embleya</taxon>
    </lineage>
</organism>
<dbReference type="AlphaFoldDB" id="A0A1T3P4W7"/>
<dbReference type="RefSeq" id="WP_078978440.1">
    <property type="nucleotide sequence ID" value="NZ_MWQN01000001.1"/>
</dbReference>